<evidence type="ECO:0000313" key="2">
    <source>
        <dbReference type="EMBL" id="GHF83834.1"/>
    </source>
</evidence>
<dbReference type="Proteomes" id="UP000623842">
    <property type="component" value="Unassembled WGS sequence"/>
</dbReference>
<accession>A0A919BD57</accession>
<evidence type="ECO:0000313" key="3">
    <source>
        <dbReference type="Proteomes" id="UP000623842"/>
    </source>
</evidence>
<gene>
    <name evidence="2" type="ORF">GCM10017161_08930</name>
</gene>
<keyword evidence="3" id="KW-1185">Reference proteome</keyword>
<protein>
    <submittedName>
        <fullName evidence="2">Uncharacterized protein</fullName>
    </submittedName>
</protein>
<organism evidence="2 3">
    <name type="scientific">Thalassotalea marina</name>
    <dbReference type="NCBI Taxonomy" id="1673741"/>
    <lineage>
        <taxon>Bacteria</taxon>
        <taxon>Pseudomonadati</taxon>
        <taxon>Pseudomonadota</taxon>
        <taxon>Gammaproteobacteria</taxon>
        <taxon>Alteromonadales</taxon>
        <taxon>Colwelliaceae</taxon>
        <taxon>Thalassotalea</taxon>
    </lineage>
</organism>
<dbReference type="AlphaFoldDB" id="A0A919BD57"/>
<reference evidence="2" key="2">
    <citation type="submission" date="2020-09" db="EMBL/GenBank/DDBJ databases">
        <authorList>
            <person name="Sun Q."/>
            <person name="Kim S."/>
        </authorList>
    </citation>
    <scope>NUCLEOTIDE SEQUENCE</scope>
    <source>
        <strain evidence="2">KCTC 42731</strain>
    </source>
</reference>
<evidence type="ECO:0000256" key="1">
    <source>
        <dbReference type="SAM" id="MobiDB-lite"/>
    </source>
</evidence>
<sequence>MTTADIATNKKGWPNNKPTPALTAKTIKNFANIALADKRKYISFN</sequence>
<proteinExistence type="predicted"/>
<dbReference type="EMBL" id="BNCK01000002">
    <property type="protein sequence ID" value="GHF83834.1"/>
    <property type="molecule type" value="Genomic_DNA"/>
</dbReference>
<name>A0A919BD57_9GAMM</name>
<reference evidence="2" key="1">
    <citation type="journal article" date="2014" name="Int. J. Syst. Evol. Microbiol.">
        <title>Complete genome sequence of Corynebacterium casei LMG S-19264T (=DSM 44701T), isolated from a smear-ripened cheese.</title>
        <authorList>
            <consortium name="US DOE Joint Genome Institute (JGI-PGF)"/>
            <person name="Walter F."/>
            <person name="Albersmeier A."/>
            <person name="Kalinowski J."/>
            <person name="Ruckert C."/>
        </authorList>
    </citation>
    <scope>NUCLEOTIDE SEQUENCE</scope>
    <source>
        <strain evidence="2">KCTC 42731</strain>
    </source>
</reference>
<feature type="region of interest" description="Disordered" evidence="1">
    <location>
        <begin position="1"/>
        <end position="20"/>
    </location>
</feature>
<comment type="caution">
    <text evidence="2">The sequence shown here is derived from an EMBL/GenBank/DDBJ whole genome shotgun (WGS) entry which is preliminary data.</text>
</comment>